<dbReference type="Proteomes" id="UP000626370">
    <property type="component" value="Unassembled WGS sequence"/>
</dbReference>
<reference evidence="2" key="1">
    <citation type="journal article" date="2019" name="Int. J. Syst. Evol. Microbiol.">
        <title>The Global Catalogue of Microorganisms (GCM) 10K type strain sequencing project: providing services to taxonomists for standard genome sequencing and annotation.</title>
        <authorList>
            <consortium name="The Broad Institute Genomics Platform"/>
            <consortium name="The Broad Institute Genome Sequencing Center for Infectious Disease"/>
            <person name="Wu L."/>
            <person name="Ma J."/>
        </authorList>
    </citation>
    <scope>NUCLEOTIDE SEQUENCE [LARGE SCALE GENOMIC DNA]</scope>
    <source>
        <strain evidence="2">CGMCC 1.15922</strain>
    </source>
</reference>
<dbReference type="EMBL" id="BNAH01000012">
    <property type="protein sequence ID" value="GHE96748.1"/>
    <property type="molecule type" value="Genomic_DNA"/>
</dbReference>
<organism evidence="1 2">
    <name type="scientific">Thalassotalea profundi</name>
    <dbReference type="NCBI Taxonomy" id="2036687"/>
    <lineage>
        <taxon>Bacteria</taxon>
        <taxon>Pseudomonadati</taxon>
        <taxon>Pseudomonadota</taxon>
        <taxon>Gammaproteobacteria</taxon>
        <taxon>Alteromonadales</taxon>
        <taxon>Colwelliaceae</taxon>
        <taxon>Thalassotalea</taxon>
    </lineage>
</organism>
<proteinExistence type="predicted"/>
<protein>
    <submittedName>
        <fullName evidence="1">Uncharacterized protein</fullName>
    </submittedName>
</protein>
<evidence type="ECO:0000313" key="1">
    <source>
        <dbReference type="EMBL" id="GHE96748.1"/>
    </source>
</evidence>
<gene>
    <name evidence="1" type="ORF">GCM10011501_27810</name>
</gene>
<comment type="caution">
    <text evidence="1">The sequence shown here is derived from an EMBL/GenBank/DDBJ whole genome shotgun (WGS) entry which is preliminary data.</text>
</comment>
<dbReference type="RefSeq" id="WP_189378861.1">
    <property type="nucleotide sequence ID" value="NZ_BNAH01000012.1"/>
</dbReference>
<accession>A0ABQ3IWT4</accession>
<name>A0ABQ3IWT4_9GAMM</name>
<sequence length="82" mass="9774">MKLTNNYFIEKYPKLFNGSSTFYFYKENEILNVEQQLNELEKVCNQISTICPNENLLIDFATYKFQNIQISFVDEPKNHIVI</sequence>
<evidence type="ECO:0000313" key="2">
    <source>
        <dbReference type="Proteomes" id="UP000626370"/>
    </source>
</evidence>
<keyword evidence="2" id="KW-1185">Reference proteome</keyword>